<sequence>MLLTALQLLVSLLPTATAVTGTYPAPSPAKTGKEVTHGVPRGADVLRILVMYDRYVSDFSPSNQEDLRAETVAFTQNYSRTEHSNKLHQVTIPVGRKGPVGVSNEGYWGVLGHKCGREKKETNFMQIFEGQTMDRYRWTVRRPHIITSSVGDVKYAQARFSAKFTWGKQSRWTTPGSASGLGLMKYLDWCEDLGMQAIMAVWSGYSLDGLALPEGPDLDPYVQQAIDQIGKHTFASSNLEQPVLSLRGRGGADFEEIAALRASLGHPDPYPLTYVEIGNKDFFSPTTYTYCWPAFVDTLTAEFPNLHFIATTDTFDPILSPDPLQYDIHVYQTPTWFAQNSFFYDGFEVNHYSHPLNSITDKCDKRNATTYFEGEYAAISLNSSDIFGTPADRRLTFPTMQSSSGEAAFMTGLERNADIGTHVTVGSIFAPSKYLNDYPNLFLRQNVVNSQWTPNLVSFDAANVYPSTSYYAQKLFSLNRGDEYIPSTLPDELGTLFWSVVRQTSTQEIIIKVSNTVGTTAPLTFVLPFATVANTGTAQVLTGAATASNTPTTPNLVVPKNSTIPTGKTFSYNAPGFSVSVLTLIAH</sequence>
<dbReference type="AlphaFoldDB" id="A0AAD7MHC1"/>
<keyword evidence="11" id="KW-1185">Reference proteome</keyword>
<dbReference type="InterPro" id="IPR013780">
    <property type="entry name" value="Glyco_hydro_b"/>
</dbReference>
<evidence type="ECO:0000256" key="2">
    <source>
        <dbReference type="ARBA" id="ARBA00004834"/>
    </source>
</evidence>
<feature type="domain" description="Alpha-L-arabinofuranosidase C-terminal" evidence="9">
    <location>
        <begin position="396"/>
        <end position="578"/>
    </location>
</feature>
<keyword evidence="5 8" id="KW-0732">Signal</keyword>
<dbReference type="EC" id="3.2.1.55" evidence="4"/>
<dbReference type="GO" id="GO:0046373">
    <property type="term" value="P:L-arabinose metabolic process"/>
    <property type="evidence" value="ECO:0007669"/>
    <property type="project" value="InterPro"/>
</dbReference>
<evidence type="ECO:0000256" key="5">
    <source>
        <dbReference type="ARBA" id="ARBA00022729"/>
    </source>
</evidence>
<dbReference type="InterPro" id="IPR051563">
    <property type="entry name" value="Glycosyl_Hydrolase_51"/>
</dbReference>
<dbReference type="GO" id="GO:0046556">
    <property type="term" value="F:alpha-L-arabinofuranosidase activity"/>
    <property type="evidence" value="ECO:0007669"/>
    <property type="project" value="UniProtKB-EC"/>
</dbReference>
<reference evidence="10" key="1">
    <citation type="submission" date="2023-03" db="EMBL/GenBank/DDBJ databases">
        <title>Massive genome expansion in bonnet fungi (Mycena s.s.) driven by repeated elements and novel gene families across ecological guilds.</title>
        <authorList>
            <consortium name="Lawrence Berkeley National Laboratory"/>
            <person name="Harder C.B."/>
            <person name="Miyauchi S."/>
            <person name="Viragh M."/>
            <person name="Kuo A."/>
            <person name="Thoen E."/>
            <person name="Andreopoulos B."/>
            <person name="Lu D."/>
            <person name="Skrede I."/>
            <person name="Drula E."/>
            <person name="Henrissat B."/>
            <person name="Morin E."/>
            <person name="Kohler A."/>
            <person name="Barry K."/>
            <person name="LaButti K."/>
            <person name="Morin E."/>
            <person name="Salamov A."/>
            <person name="Lipzen A."/>
            <person name="Mereny Z."/>
            <person name="Hegedus B."/>
            <person name="Baldrian P."/>
            <person name="Stursova M."/>
            <person name="Weitz H."/>
            <person name="Taylor A."/>
            <person name="Grigoriev I.V."/>
            <person name="Nagy L.G."/>
            <person name="Martin F."/>
            <person name="Kauserud H."/>
        </authorList>
    </citation>
    <scope>NUCLEOTIDE SEQUENCE</scope>
    <source>
        <strain evidence="10">CBHHK188m</strain>
    </source>
</reference>
<organism evidence="10 11">
    <name type="scientific">Mycena maculata</name>
    <dbReference type="NCBI Taxonomy" id="230809"/>
    <lineage>
        <taxon>Eukaryota</taxon>
        <taxon>Fungi</taxon>
        <taxon>Dikarya</taxon>
        <taxon>Basidiomycota</taxon>
        <taxon>Agaricomycotina</taxon>
        <taxon>Agaricomycetes</taxon>
        <taxon>Agaricomycetidae</taxon>
        <taxon>Agaricales</taxon>
        <taxon>Marasmiineae</taxon>
        <taxon>Mycenaceae</taxon>
        <taxon>Mycena</taxon>
    </lineage>
</organism>
<feature type="signal peptide" evidence="8">
    <location>
        <begin position="1"/>
        <end position="18"/>
    </location>
</feature>
<dbReference type="SMART" id="SM00813">
    <property type="entry name" value="Alpha-L-AF_C"/>
    <property type="match status" value="1"/>
</dbReference>
<keyword evidence="6" id="KW-0378">Hydrolase</keyword>
<evidence type="ECO:0000256" key="6">
    <source>
        <dbReference type="ARBA" id="ARBA00022801"/>
    </source>
</evidence>
<evidence type="ECO:0000256" key="1">
    <source>
        <dbReference type="ARBA" id="ARBA00001462"/>
    </source>
</evidence>
<dbReference type="Gene3D" id="3.20.20.80">
    <property type="entry name" value="Glycosidases"/>
    <property type="match status" value="1"/>
</dbReference>
<evidence type="ECO:0000256" key="7">
    <source>
        <dbReference type="ARBA" id="ARBA00023180"/>
    </source>
</evidence>
<accession>A0AAD7MHC1</accession>
<evidence type="ECO:0000313" key="11">
    <source>
        <dbReference type="Proteomes" id="UP001215280"/>
    </source>
</evidence>
<dbReference type="InterPro" id="IPR010720">
    <property type="entry name" value="Alpha-L-AF_C"/>
</dbReference>
<dbReference type="EMBL" id="JARJLG010000334">
    <property type="protein sequence ID" value="KAJ7716262.1"/>
    <property type="molecule type" value="Genomic_DNA"/>
</dbReference>
<dbReference type="PANTHER" id="PTHR31776">
    <property type="entry name" value="ALPHA-L-ARABINOFURANOSIDASE 1"/>
    <property type="match status" value="1"/>
</dbReference>
<gene>
    <name evidence="10" type="ORF">DFH07DRAFT_785443</name>
</gene>
<keyword evidence="7" id="KW-0325">Glycoprotein</keyword>
<comment type="caution">
    <text evidence="10">The sequence shown here is derived from an EMBL/GenBank/DDBJ whole genome shotgun (WGS) entry which is preliminary data.</text>
</comment>
<dbReference type="InterPro" id="IPR055235">
    <property type="entry name" value="ASD1_cat"/>
</dbReference>
<dbReference type="PANTHER" id="PTHR31776:SF0">
    <property type="entry name" value="ALPHA-L-ARABINOFURANOSIDASE 1"/>
    <property type="match status" value="1"/>
</dbReference>
<comment type="similarity">
    <text evidence="3">Belongs to the glycosyl hydrolase 51 family.</text>
</comment>
<dbReference type="Gene3D" id="2.60.40.1180">
    <property type="entry name" value="Golgi alpha-mannosidase II"/>
    <property type="match status" value="1"/>
</dbReference>
<dbReference type="Pfam" id="PF22848">
    <property type="entry name" value="ASD1_dom"/>
    <property type="match status" value="1"/>
</dbReference>
<comment type="catalytic activity">
    <reaction evidence="1">
        <text>Hydrolysis of terminal non-reducing alpha-L-arabinofuranoside residues in alpha-L-arabinosides.</text>
        <dbReference type="EC" id="3.2.1.55"/>
    </reaction>
</comment>
<evidence type="ECO:0000256" key="4">
    <source>
        <dbReference type="ARBA" id="ARBA00012670"/>
    </source>
</evidence>
<name>A0AAD7MHC1_9AGAR</name>
<dbReference type="Proteomes" id="UP001215280">
    <property type="component" value="Unassembled WGS sequence"/>
</dbReference>
<dbReference type="InterPro" id="IPR017853">
    <property type="entry name" value="GH"/>
</dbReference>
<feature type="chain" id="PRO_5041945200" description="non-reducing end alpha-L-arabinofuranosidase" evidence="8">
    <location>
        <begin position="19"/>
        <end position="587"/>
    </location>
</feature>
<evidence type="ECO:0000259" key="9">
    <source>
        <dbReference type="SMART" id="SM00813"/>
    </source>
</evidence>
<protein>
    <recommendedName>
        <fullName evidence="4">non-reducing end alpha-L-arabinofuranosidase</fullName>
        <ecNumber evidence="4">3.2.1.55</ecNumber>
    </recommendedName>
</protein>
<comment type="pathway">
    <text evidence="2">Glycan metabolism; L-arabinan degradation.</text>
</comment>
<proteinExistence type="inferred from homology"/>
<evidence type="ECO:0000256" key="8">
    <source>
        <dbReference type="SAM" id="SignalP"/>
    </source>
</evidence>
<evidence type="ECO:0000256" key="3">
    <source>
        <dbReference type="ARBA" id="ARBA00007186"/>
    </source>
</evidence>
<evidence type="ECO:0000313" key="10">
    <source>
        <dbReference type="EMBL" id="KAJ7716262.1"/>
    </source>
</evidence>
<dbReference type="Pfam" id="PF06964">
    <property type="entry name" value="Alpha-L-AF_C"/>
    <property type="match status" value="1"/>
</dbReference>
<dbReference type="SUPFAM" id="SSF51445">
    <property type="entry name" value="(Trans)glycosidases"/>
    <property type="match status" value="1"/>
</dbReference>